<dbReference type="EMBL" id="JBHSMR010000001">
    <property type="protein sequence ID" value="MFC5476565.1"/>
    <property type="molecule type" value="Genomic_DNA"/>
</dbReference>
<reference evidence="3" key="1">
    <citation type="journal article" date="2019" name="Int. J. Syst. Evol. Microbiol.">
        <title>The Global Catalogue of Microorganisms (GCM) 10K type strain sequencing project: providing services to taxonomists for standard genome sequencing and annotation.</title>
        <authorList>
            <consortium name="The Broad Institute Genomics Platform"/>
            <consortium name="The Broad Institute Genome Sequencing Center for Infectious Disease"/>
            <person name="Wu L."/>
            <person name="Ma J."/>
        </authorList>
    </citation>
    <scope>NUCLEOTIDE SEQUENCE [LARGE SCALE GENOMIC DNA]</scope>
    <source>
        <strain evidence="3">CCUG 43111</strain>
    </source>
</reference>
<name>A0ABW0MEB6_9BURK</name>
<accession>A0ABW0MEB6</accession>
<keyword evidence="1" id="KW-0472">Membrane</keyword>
<evidence type="ECO:0000313" key="2">
    <source>
        <dbReference type="EMBL" id="MFC5476565.1"/>
    </source>
</evidence>
<protein>
    <submittedName>
        <fullName evidence="2">Uncharacterized protein</fullName>
    </submittedName>
</protein>
<proteinExistence type="predicted"/>
<keyword evidence="1" id="KW-1133">Transmembrane helix</keyword>
<organism evidence="2 3">
    <name type="scientific">Massilia suwonensis</name>
    <dbReference type="NCBI Taxonomy" id="648895"/>
    <lineage>
        <taxon>Bacteria</taxon>
        <taxon>Pseudomonadati</taxon>
        <taxon>Pseudomonadota</taxon>
        <taxon>Betaproteobacteria</taxon>
        <taxon>Burkholderiales</taxon>
        <taxon>Oxalobacteraceae</taxon>
        <taxon>Telluria group</taxon>
        <taxon>Massilia</taxon>
    </lineage>
</organism>
<gene>
    <name evidence="2" type="ORF">ACFPQ5_00075</name>
</gene>
<evidence type="ECO:0000313" key="3">
    <source>
        <dbReference type="Proteomes" id="UP001596101"/>
    </source>
</evidence>
<comment type="caution">
    <text evidence="2">The sequence shown here is derived from an EMBL/GenBank/DDBJ whole genome shotgun (WGS) entry which is preliminary data.</text>
</comment>
<evidence type="ECO:0000256" key="1">
    <source>
        <dbReference type="SAM" id="Phobius"/>
    </source>
</evidence>
<keyword evidence="3" id="KW-1185">Reference proteome</keyword>
<dbReference type="Proteomes" id="UP001596101">
    <property type="component" value="Unassembled WGS sequence"/>
</dbReference>
<feature type="transmembrane region" description="Helical" evidence="1">
    <location>
        <begin position="20"/>
        <end position="43"/>
    </location>
</feature>
<keyword evidence="1" id="KW-0812">Transmembrane</keyword>
<sequence>MSTEALAAVKQVGDVAAASVTVLTVIKVLPAVAAGFAIIWYSVGLYEKITGRQFSESWLARFLSRK</sequence>
<dbReference type="RefSeq" id="WP_379750672.1">
    <property type="nucleotide sequence ID" value="NZ_JBHSMR010000001.1"/>
</dbReference>